<organism evidence="1 2">
    <name type="scientific">Halogeometricum luteum</name>
    <dbReference type="NCBI Taxonomy" id="2950537"/>
    <lineage>
        <taxon>Archaea</taxon>
        <taxon>Methanobacteriati</taxon>
        <taxon>Methanobacteriota</taxon>
        <taxon>Stenosarchaea group</taxon>
        <taxon>Halobacteria</taxon>
        <taxon>Halobacteriales</taxon>
        <taxon>Haloferacaceae</taxon>
        <taxon>Halogeometricum</taxon>
    </lineage>
</organism>
<evidence type="ECO:0008006" key="3">
    <source>
        <dbReference type="Google" id="ProtNLM"/>
    </source>
</evidence>
<name>A0ABU2G5M9_9EURY</name>
<keyword evidence="2" id="KW-1185">Reference proteome</keyword>
<dbReference type="RefSeq" id="WP_310930086.1">
    <property type="nucleotide sequence ID" value="NZ_JAMQOQ010000005.1"/>
</dbReference>
<sequence>MSADVYRYDIVDGVALFDLTEFRVGGGVLLERFFETVAAVYSRPDVDASVFVLGDGGGISKWFFERFDALAAEIDEFGVRRVAFVGPTAKQVALRGRLRGTNAVVETPDTPQDAVDWARGLEP</sequence>
<evidence type="ECO:0000313" key="1">
    <source>
        <dbReference type="EMBL" id="MDS0296101.1"/>
    </source>
</evidence>
<accession>A0ABU2G5M9</accession>
<comment type="caution">
    <text evidence="1">The sequence shown here is derived from an EMBL/GenBank/DDBJ whole genome shotgun (WGS) entry which is preliminary data.</text>
</comment>
<dbReference type="EMBL" id="JAMQOQ010000005">
    <property type="protein sequence ID" value="MDS0296101.1"/>
    <property type="molecule type" value="Genomic_DNA"/>
</dbReference>
<dbReference type="Proteomes" id="UP001254813">
    <property type="component" value="Unassembled WGS sequence"/>
</dbReference>
<evidence type="ECO:0000313" key="2">
    <source>
        <dbReference type="Proteomes" id="UP001254813"/>
    </source>
</evidence>
<gene>
    <name evidence="1" type="ORF">NDI79_18150</name>
</gene>
<reference evidence="1 2" key="1">
    <citation type="submission" date="2022-06" db="EMBL/GenBank/DDBJ databases">
        <title>Halogeometricum sp. a new haloarchaeum isolate from saline soil.</title>
        <authorList>
            <person name="Strakova D."/>
            <person name="Galisteo C."/>
            <person name="Sanchez-Porro C."/>
            <person name="Ventosa A."/>
        </authorList>
    </citation>
    <scope>NUCLEOTIDE SEQUENCE [LARGE SCALE GENOMIC DNA]</scope>
    <source>
        <strain evidence="2">S3BR25-2</strain>
    </source>
</reference>
<proteinExistence type="predicted"/>
<protein>
    <recommendedName>
        <fullName evidence="3">SpoIIAA-like</fullName>
    </recommendedName>
</protein>